<dbReference type="Proteomes" id="UP000299102">
    <property type="component" value="Unassembled WGS sequence"/>
</dbReference>
<evidence type="ECO:0000313" key="2">
    <source>
        <dbReference type="Proteomes" id="UP000299102"/>
    </source>
</evidence>
<gene>
    <name evidence="1" type="ORF">EVAR_84137_1</name>
</gene>
<dbReference type="EMBL" id="BGZK01000249">
    <property type="protein sequence ID" value="GBP31691.1"/>
    <property type="molecule type" value="Genomic_DNA"/>
</dbReference>
<feature type="non-terminal residue" evidence="1">
    <location>
        <position position="1"/>
    </location>
</feature>
<keyword evidence="2" id="KW-1185">Reference proteome</keyword>
<accession>A0A4C1UYX1</accession>
<comment type="caution">
    <text evidence="1">The sequence shown here is derived from an EMBL/GenBank/DDBJ whole genome shotgun (WGS) entry which is preliminary data.</text>
</comment>
<evidence type="ECO:0000313" key="1">
    <source>
        <dbReference type="EMBL" id="GBP31691.1"/>
    </source>
</evidence>
<protein>
    <submittedName>
        <fullName evidence="1">Uncharacterized protein</fullName>
    </submittedName>
</protein>
<dbReference type="AlphaFoldDB" id="A0A4C1UYX1"/>
<proteinExistence type="predicted"/>
<organism evidence="1 2">
    <name type="scientific">Eumeta variegata</name>
    <name type="common">Bagworm moth</name>
    <name type="synonym">Eumeta japonica</name>
    <dbReference type="NCBI Taxonomy" id="151549"/>
    <lineage>
        <taxon>Eukaryota</taxon>
        <taxon>Metazoa</taxon>
        <taxon>Ecdysozoa</taxon>
        <taxon>Arthropoda</taxon>
        <taxon>Hexapoda</taxon>
        <taxon>Insecta</taxon>
        <taxon>Pterygota</taxon>
        <taxon>Neoptera</taxon>
        <taxon>Endopterygota</taxon>
        <taxon>Lepidoptera</taxon>
        <taxon>Glossata</taxon>
        <taxon>Ditrysia</taxon>
        <taxon>Tineoidea</taxon>
        <taxon>Psychidae</taxon>
        <taxon>Oiketicinae</taxon>
        <taxon>Eumeta</taxon>
    </lineage>
</organism>
<sequence>LLRKDVALVSGDKLRGIIQIGAAVGMPRRRHLGVNLDNA</sequence>
<reference evidence="1 2" key="1">
    <citation type="journal article" date="2019" name="Commun. Biol.">
        <title>The bagworm genome reveals a unique fibroin gene that provides high tensile strength.</title>
        <authorList>
            <person name="Kono N."/>
            <person name="Nakamura H."/>
            <person name="Ohtoshi R."/>
            <person name="Tomita M."/>
            <person name="Numata K."/>
            <person name="Arakawa K."/>
        </authorList>
    </citation>
    <scope>NUCLEOTIDE SEQUENCE [LARGE SCALE GENOMIC DNA]</scope>
</reference>
<name>A0A4C1UYX1_EUMVA</name>